<dbReference type="Pfam" id="PF13375">
    <property type="entry name" value="RnfC_N"/>
    <property type="match status" value="1"/>
</dbReference>
<evidence type="ECO:0000256" key="9">
    <source>
        <dbReference type="SAM" id="MobiDB-lite"/>
    </source>
</evidence>
<evidence type="ECO:0000256" key="2">
    <source>
        <dbReference type="ARBA" id="ARBA00022485"/>
    </source>
</evidence>
<name>A0ABP9RY87_9GAMM</name>
<organism evidence="11 12">
    <name type="scientific">Ferrimonas gelatinilytica</name>
    <dbReference type="NCBI Taxonomy" id="1255257"/>
    <lineage>
        <taxon>Bacteria</taxon>
        <taxon>Pseudomonadati</taxon>
        <taxon>Pseudomonadota</taxon>
        <taxon>Gammaproteobacteria</taxon>
        <taxon>Alteromonadales</taxon>
        <taxon>Ferrimonadaceae</taxon>
        <taxon>Ferrimonas</taxon>
    </lineage>
</organism>
<dbReference type="PROSITE" id="PS51379">
    <property type="entry name" value="4FE4S_FER_2"/>
    <property type="match status" value="2"/>
</dbReference>
<comment type="cofactor">
    <cofactor evidence="8">
        <name>[4Fe-4S] cluster</name>
        <dbReference type="ChEBI" id="CHEBI:49883"/>
    </cofactor>
    <text evidence="8">Binds 2 [4Fe-4S] clusters per subunit.</text>
</comment>
<keyword evidence="5 8" id="KW-0249">Electron transport</keyword>
<feature type="compositionally biased region" description="Low complexity" evidence="9">
    <location>
        <begin position="553"/>
        <end position="616"/>
    </location>
</feature>
<dbReference type="InterPro" id="IPR011538">
    <property type="entry name" value="Nuo51_FMN-bd"/>
</dbReference>
<dbReference type="NCBIfam" id="TIGR01945">
    <property type="entry name" value="rnfC"/>
    <property type="match status" value="1"/>
</dbReference>
<comment type="subcellular location">
    <subcellularLocation>
        <location evidence="8">Cell inner membrane</location>
        <topology evidence="8">Peripheral membrane protein</topology>
    </subcellularLocation>
</comment>
<feature type="binding site" evidence="8">
    <location>
        <position position="430"/>
    </location>
    <ligand>
        <name>[4Fe-4S] cluster</name>
        <dbReference type="ChEBI" id="CHEBI:49883"/>
        <label>1</label>
    </ligand>
</feature>
<feature type="compositionally biased region" description="Basic and acidic residues" evidence="9">
    <location>
        <begin position="471"/>
        <end position="482"/>
    </location>
</feature>
<keyword evidence="12" id="KW-1185">Reference proteome</keyword>
<feature type="binding site" evidence="8">
    <location>
        <position position="387"/>
    </location>
    <ligand>
        <name>[4Fe-4S] cluster</name>
        <dbReference type="ChEBI" id="CHEBI:49883"/>
        <label>1</label>
    </ligand>
</feature>
<feature type="region of interest" description="Disordered" evidence="9">
    <location>
        <begin position="471"/>
        <end position="822"/>
    </location>
</feature>
<comment type="function">
    <text evidence="8">Part of a membrane-bound complex that couples electron transfer with translocation of ions across the membrane.</text>
</comment>
<protein>
    <recommendedName>
        <fullName evidence="8">Ion-translocating oxidoreductase complex subunit C</fullName>
        <ecNumber evidence="8">7.-.-.-</ecNumber>
    </recommendedName>
    <alternativeName>
        <fullName evidence="8">Rnf electron transport complex subunit C</fullName>
    </alternativeName>
</protein>
<keyword evidence="6 8" id="KW-0408">Iron</keyword>
<reference evidence="12" key="1">
    <citation type="journal article" date="2019" name="Int. J. Syst. Evol. Microbiol.">
        <title>The Global Catalogue of Microorganisms (GCM) 10K type strain sequencing project: providing services to taxonomists for standard genome sequencing and annotation.</title>
        <authorList>
            <consortium name="The Broad Institute Genomics Platform"/>
            <consortium name="The Broad Institute Genome Sequencing Center for Infectious Disease"/>
            <person name="Wu L."/>
            <person name="Ma J."/>
        </authorList>
    </citation>
    <scope>NUCLEOTIDE SEQUENCE [LARGE SCALE GENOMIC DNA]</scope>
    <source>
        <strain evidence="12">JCM 18720</strain>
    </source>
</reference>
<evidence type="ECO:0000313" key="12">
    <source>
        <dbReference type="Proteomes" id="UP001501600"/>
    </source>
</evidence>
<feature type="compositionally biased region" description="Low complexity" evidence="9">
    <location>
        <begin position="634"/>
        <end position="666"/>
    </location>
</feature>
<dbReference type="Pfam" id="PF01512">
    <property type="entry name" value="Complex1_51K"/>
    <property type="match status" value="1"/>
</dbReference>
<keyword evidence="8" id="KW-1278">Translocase</keyword>
<keyword evidence="3 8" id="KW-0479">Metal-binding</keyword>
<feature type="domain" description="4Fe-4S ferredoxin-type" evidence="10">
    <location>
        <begin position="411"/>
        <end position="440"/>
    </location>
</feature>
<feature type="compositionally biased region" description="Low complexity" evidence="9">
    <location>
        <begin position="536"/>
        <end position="545"/>
    </location>
</feature>
<evidence type="ECO:0000256" key="4">
    <source>
        <dbReference type="ARBA" id="ARBA00022737"/>
    </source>
</evidence>
<dbReference type="RefSeq" id="WP_345315844.1">
    <property type="nucleotide sequence ID" value="NZ_BAABLF010000005.1"/>
</dbReference>
<dbReference type="PANTHER" id="PTHR43034">
    <property type="entry name" value="ION-TRANSLOCATING OXIDOREDUCTASE COMPLEX SUBUNIT C"/>
    <property type="match status" value="1"/>
</dbReference>
<feature type="compositionally biased region" description="Low complexity" evidence="9">
    <location>
        <begin position="743"/>
        <end position="765"/>
    </location>
</feature>
<dbReference type="InterPro" id="IPR017896">
    <property type="entry name" value="4Fe4S_Fe-S-bd"/>
</dbReference>
<feature type="compositionally biased region" description="Low complexity" evidence="9">
    <location>
        <begin position="487"/>
        <end position="503"/>
    </location>
</feature>
<evidence type="ECO:0000313" key="11">
    <source>
        <dbReference type="EMBL" id="GAA5188603.1"/>
    </source>
</evidence>
<feature type="compositionally biased region" description="Basic and acidic residues" evidence="9">
    <location>
        <begin position="617"/>
        <end position="630"/>
    </location>
</feature>
<feature type="compositionally biased region" description="Low complexity" evidence="9">
    <location>
        <begin position="695"/>
        <end position="717"/>
    </location>
</feature>
<feature type="compositionally biased region" description="Low complexity" evidence="9">
    <location>
        <begin position="791"/>
        <end position="807"/>
    </location>
</feature>
<gene>
    <name evidence="8" type="primary">rnfC</name>
    <name evidence="11" type="ORF">GCM10025772_08960</name>
</gene>
<keyword evidence="1 8" id="KW-0813">Transport</keyword>
<feature type="binding site" evidence="8">
    <location>
        <position position="381"/>
    </location>
    <ligand>
        <name>[4Fe-4S] cluster</name>
        <dbReference type="ChEBI" id="CHEBI:49883"/>
        <label>1</label>
    </ligand>
</feature>
<dbReference type="Gene3D" id="3.40.50.11540">
    <property type="entry name" value="NADH-ubiquinone oxidoreductase 51kDa subunit"/>
    <property type="match status" value="1"/>
</dbReference>
<keyword evidence="8" id="KW-0472">Membrane</keyword>
<feature type="binding site" evidence="8">
    <location>
        <position position="391"/>
    </location>
    <ligand>
        <name>[4Fe-4S] cluster</name>
        <dbReference type="ChEBI" id="CHEBI:49883"/>
        <label>2</label>
    </ligand>
</feature>
<evidence type="ECO:0000256" key="3">
    <source>
        <dbReference type="ARBA" id="ARBA00022723"/>
    </source>
</evidence>
<evidence type="ECO:0000256" key="5">
    <source>
        <dbReference type="ARBA" id="ARBA00022982"/>
    </source>
</evidence>
<feature type="binding site" evidence="8">
    <location>
        <position position="420"/>
    </location>
    <ligand>
        <name>[4Fe-4S] cluster</name>
        <dbReference type="ChEBI" id="CHEBI:49883"/>
        <label>2</label>
    </ligand>
</feature>
<dbReference type="EMBL" id="BAABLF010000005">
    <property type="protein sequence ID" value="GAA5188603.1"/>
    <property type="molecule type" value="Genomic_DNA"/>
</dbReference>
<dbReference type="PANTHER" id="PTHR43034:SF2">
    <property type="entry name" value="ION-TRANSLOCATING OXIDOREDUCTASE COMPLEX SUBUNIT C"/>
    <property type="match status" value="1"/>
</dbReference>
<feature type="compositionally biased region" description="Basic and acidic residues" evidence="9">
    <location>
        <begin position="777"/>
        <end position="788"/>
    </location>
</feature>
<proteinExistence type="inferred from homology"/>
<keyword evidence="4 8" id="KW-0677">Repeat</keyword>
<feature type="compositionally biased region" description="Basic and acidic residues" evidence="9">
    <location>
        <begin position="516"/>
        <end position="529"/>
    </location>
</feature>
<feature type="binding site" evidence="8">
    <location>
        <position position="384"/>
    </location>
    <ligand>
        <name>[4Fe-4S] cluster</name>
        <dbReference type="ChEBI" id="CHEBI:49883"/>
        <label>1</label>
    </ligand>
</feature>
<evidence type="ECO:0000259" key="10">
    <source>
        <dbReference type="PROSITE" id="PS51379"/>
    </source>
</evidence>
<dbReference type="InterPro" id="IPR037225">
    <property type="entry name" value="Nuo51_FMN-bd_sf"/>
</dbReference>
<dbReference type="NCBIfam" id="NF003454">
    <property type="entry name" value="PRK05035.1"/>
    <property type="match status" value="1"/>
</dbReference>
<feature type="compositionally biased region" description="Basic and acidic residues" evidence="9">
    <location>
        <begin position="729"/>
        <end position="740"/>
    </location>
</feature>
<dbReference type="Pfam" id="PF12838">
    <property type="entry name" value="Fer4_7"/>
    <property type="match status" value="1"/>
</dbReference>
<dbReference type="SUPFAM" id="SSF142019">
    <property type="entry name" value="Nqo1 FMN-binding domain-like"/>
    <property type="match status" value="1"/>
</dbReference>
<accession>A0ABP9RY87</accession>
<keyword evidence="8" id="KW-1003">Cell membrane</keyword>
<dbReference type="InterPro" id="IPR026902">
    <property type="entry name" value="RnfC_N"/>
</dbReference>
<comment type="caution">
    <text evidence="11">The sequence shown here is derived from an EMBL/GenBank/DDBJ whole genome shotgun (WGS) entry which is preliminary data.</text>
</comment>
<dbReference type="Gene3D" id="3.30.70.20">
    <property type="match status" value="1"/>
</dbReference>
<comment type="similarity">
    <text evidence="8">Belongs to the 4Fe4S bacterial-type ferredoxin family. RnfC subfamily.</text>
</comment>
<feature type="binding site" evidence="8">
    <location>
        <position position="423"/>
    </location>
    <ligand>
        <name>[4Fe-4S] cluster</name>
        <dbReference type="ChEBI" id="CHEBI:49883"/>
        <label>2</label>
    </ligand>
</feature>
<keyword evidence="2 8" id="KW-0004">4Fe-4S</keyword>
<dbReference type="EC" id="7.-.-.-" evidence="8"/>
<evidence type="ECO:0000256" key="1">
    <source>
        <dbReference type="ARBA" id="ARBA00022448"/>
    </source>
</evidence>
<feature type="domain" description="4Fe-4S ferredoxin-type" evidence="10">
    <location>
        <begin position="372"/>
        <end position="401"/>
    </location>
</feature>
<sequence length="822" mass="86745">MQTLLEQLDQGQLWTFPGGIHPPERKTLSNQTPIKRLPLPPSLWIPLRQHAGSEGMLRVKPGQRVLKGDALTWADSPWSVPVHAPTSGTIAAIEPRVTAHPSGLRELGVELIPDGQDHWRPRETRSSVQGLERDELHRVIRDAGIAGLGGATFPAAVKLAPANRVTALLINGAECEPYISADDRLMREHAGEILLGIEVLIHMLNPDRVVIAIEDNKPEALAAISKALEASHLDQEQVKIRSIPTKYPSGSEKQLIQILTGQEVPKGKLPVDLGMLMHNVGTCYAIKKAVFDDEPLIERVVTITGEQAGQAGNYWTLLGSPIRWVLQQSGANPLPAQPLIMGGPMMGFALPDIDAPVVKATNCLLVPSREELPEQPKPRNCIRCGDCAQVCPQLLLPQQLFWHSQAKEYDKADKLNLFDCIECGVCAYVCPSDIPLVEHYRIAKAALRDQSTSAAKAEQAKIRFEARKARLEAEKQAREQRSQRAKATPGAAPSAGVAAAIAKLKAKQAEQSPEANEGKGDEQDMAELRRQRKAQARVAKAQKAQPSPDDAPKAAVAAAIARAKAKQAQAQGSAEPTEPSQDTQPTPKPSTSSSDSAKNPAVAAAIARAKAKQAQKQGEKGDTERTRETSVDQSGSAGPSGASKSPAVAAAIAKAKAKQSAATAEARPAGDTLTQGGTGDAPEKKDAGDAKRKAAVAAAIAKAKAKQAAATAEARPAGDTLTQGSTGDALEKKDAGDAKRKAAVAAAIAKAKAKQAAATAEARPAGDTITQGSTGDAQEKKDDGDARRKAAVAAAIAKAKAKQAAARSQGGDTQKNDENEND</sequence>
<dbReference type="PROSITE" id="PS00198">
    <property type="entry name" value="4FE4S_FER_1"/>
    <property type="match status" value="1"/>
</dbReference>
<comment type="subunit">
    <text evidence="8">The complex is composed of six subunits: RnfA, RnfB, RnfC, RnfD, RnfE and RnfG.</text>
</comment>
<keyword evidence="8" id="KW-0997">Cell inner membrane</keyword>
<dbReference type="InterPro" id="IPR017900">
    <property type="entry name" value="4Fe4S_Fe_S_CS"/>
</dbReference>
<feature type="binding site" evidence="8">
    <location>
        <position position="426"/>
    </location>
    <ligand>
        <name>[4Fe-4S] cluster</name>
        <dbReference type="ChEBI" id="CHEBI:49883"/>
        <label>2</label>
    </ligand>
</feature>
<feature type="compositionally biased region" description="Basic and acidic residues" evidence="9">
    <location>
        <begin position="681"/>
        <end position="692"/>
    </location>
</feature>
<evidence type="ECO:0000256" key="7">
    <source>
        <dbReference type="ARBA" id="ARBA00023014"/>
    </source>
</evidence>
<keyword evidence="7 8" id="KW-0411">Iron-sulfur</keyword>
<dbReference type="Proteomes" id="UP001501600">
    <property type="component" value="Unassembled WGS sequence"/>
</dbReference>
<dbReference type="InterPro" id="IPR010208">
    <property type="entry name" value="Ion_transpt_RnfC/RsxC"/>
</dbReference>
<dbReference type="HAMAP" id="MF_00461">
    <property type="entry name" value="RsxC_RnfC"/>
    <property type="match status" value="1"/>
</dbReference>
<evidence type="ECO:0000256" key="6">
    <source>
        <dbReference type="ARBA" id="ARBA00023004"/>
    </source>
</evidence>
<evidence type="ECO:0000256" key="8">
    <source>
        <dbReference type="HAMAP-Rule" id="MF_00461"/>
    </source>
</evidence>
<dbReference type="SUPFAM" id="SSF46548">
    <property type="entry name" value="alpha-helical ferredoxin"/>
    <property type="match status" value="1"/>
</dbReference>